<reference evidence="11 12" key="1">
    <citation type="submission" date="2018-02" db="EMBL/GenBank/DDBJ databases">
        <title>Complete genome sequencing of Faecalibacterium prausnitzii strains isolated from the human gut.</title>
        <authorList>
            <person name="Fitzgerald B.C."/>
            <person name="Shkoporov A.N."/>
            <person name="Ross P.R."/>
            <person name="Hill C."/>
        </authorList>
    </citation>
    <scope>NUCLEOTIDE SEQUENCE [LARGE SCALE GENOMIC DNA]</scope>
    <source>
        <strain evidence="11 12">APC923/51-1</strain>
    </source>
</reference>
<evidence type="ECO:0000256" key="2">
    <source>
        <dbReference type="ARBA" id="ARBA00011900"/>
    </source>
</evidence>
<comment type="similarity">
    <text evidence="1">Belongs to the N(4)/N(6)-methyltransferase family.</text>
</comment>
<proteinExistence type="inferred from homology"/>
<dbReference type="Proteomes" id="UP000251281">
    <property type="component" value="Unassembled WGS sequence"/>
</dbReference>
<comment type="catalytic activity">
    <reaction evidence="7">
        <text>a 2'-deoxyadenosine in DNA + S-adenosyl-L-methionine = an N(6)-methyl-2'-deoxyadenosine in DNA + S-adenosyl-L-homocysteine + H(+)</text>
        <dbReference type="Rhea" id="RHEA:15197"/>
        <dbReference type="Rhea" id="RHEA-COMP:12418"/>
        <dbReference type="Rhea" id="RHEA-COMP:12419"/>
        <dbReference type="ChEBI" id="CHEBI:15378"/>
        <dbReference type="ChEBI" id="CHEBI:57856"/>
        <dbReference type="ChEBI" id="CHEBI:59789"/>
        <dbReference type="ChEBI" id="CHEBI:90615"/>
        <dbReference type="ChEBI" id="CHEBI:90616"/>
        <dbReference type="EC" id="2.1.1.72"/>
    </reaction>
</comment>
<dbReference type="PANTHER" id="PTHR42933">
    <property type="entry name" value="SLR6095 PROTEIN"/>
    <property type="match status" value="1"/>
</dbReference>
<evidence type="ECO:0000259" key="10">
    <source>
        <dbReference type="Pfam" id="PF12161"/>
    </source>
</evidence>
<dbReference type="InterPro" id="IPR003356">
    <property type="entry name" value="DNA_methylase_A-5"/>
</dbReference>
<sequence>MTTMTTKSEIERVLWNACDSFRGKIDSSRYKDYILSMLFVKYLSDVSEEKREQYREQYDGDERRVERAMSRERFKLDDTSTFGYLYKNRHDSEIGLKINTALASIEDHNSSKLRNVFRSIDFNSNVDFGTDIKAKNATLCNLLEDFHGLDLRSSALDGSDIIGDAYEYMIGNFASDAGKKGGEFFTPSKVSELAAALVDPQENDRIYDPTCGSGGLLLKACKRVPDGKVAVYGQELNAQTWALCKMNMFLHEVDDARIWQGDTLSNPQNIENDNLMLFQCIVANPPFSLDKWDSGFLSNAVLDAKGKKPEKMNASLDPWGRFDWGVPPSSKGDYAFVLHMLNSLDRSQGRMAVVLPHGVLFRGASEGKIRRQIVEHNLLDAVIGLPANLFYGTGIPACILVFRKDRISRGVDNVLFIDASAEGNFEKGKNQNLLRDTDIQKIVDAYKKRETTPKYSYRATLDEIRENDYNLNIPRYVDTFEEEDPVDIQAVKKNIADIEAELAQVQEQMKKYLDELGL</sequence>
<feature type="domain" description="DNA methylase adenine-specific" evidence="9">
    <location>
        <begin position="159"/>
        <end position="484"/>
    </location>
</feature>
<accession>A0A329U4D9</accession>
<gene>
    <name evidence="11" type="ORF">C4N24_12525</name>
</gene>
<dbReference type="PANTHER" id="PTHR42933:SF3">
    <property type="entry name" value="TYPE I RESTRICTION ENZYME MJAVIII METHYLASE SUBUNIT"/>
    <property type="match status" value="1"/>
</dbReference>
<dbReference type="InterPro" id="IPR051537">
    <property type="entry name" value="DNA_Adenine_Mtase"/>
</dbReference>
<dbReference type="GO" id="GO:0009307">
    <property type="term" value="P:DNA restriction-modification system"/>
    <property type="evidence" value="ECO:0007669"/>
    <property type="project" value="UniProtKB-KW"/>
</dbReference>
<dbReference type="GO" id="GO:0009007">
    <property type="term" value="F:site-specific DNA-methyltransferase (adenine-specific) activity"/>
    <property type="evidence" value="ECO:0007669"/>
    <property type="project" value="UniProtKB-EC"/>
</dbReference>
<dbReference type="GO" id="GO:0003677">
    <property type="term" value="F:DNA binding"/>
    <property type="evidence" value="ECO:0007669"/>
    <property type="project" value="InterPro"/>
</dbReference>
<dbReference type="GO" id="GO:0008170">
    <property type="term" value="F:N-methyltransferase activity"/>
    <property type="evidence" value="ECO:0007669"/>
    <property type="project" value="InterPro"/>
</dbReference>
<dbReference type="Pfam" id="PF12161">
    <property type="entry name" value="HsdM_N"/>
    <property type="match status" value="1"/>
</dbReference>
<dbReference type="AlphaFoldDB" id="A0A329U4D9"/>
<evidence type="ECO:0000256" key="5">
    <source>
        <dbReference type="ARBA" id="ARBA00022691"/>
    </source>
</evidence>
<dbReference type="InterPro" id="IPR038333">
    <property type="entry name" value="T1MK-like_N_sf"/>
</dbReference>
<dbReference type="InterPro" id="IPR022749">
    <property type="entry name" value="D12N6_MeTrfase_N"/>
</dbReference>
<keyword evidence="3" id="KW-0489">Methyltransferase</keyword>
<evidence type="ECO:0000256" key="7">
    <source>
        <dbReference type="ARBA" id="ARBA00047942"/>
    </source>
</evidence>
<dbReference type="InterPro" id="IPR029063">
    <property type="entry name" value="SAM-dependent_MTases_sf"/>
</dbReference>
<comment type="caution">
    <text evidence="11">The sequence shown here is derived from an EMBL/GenBank/DDBJ whole genome shotgun (WGS) entry which is preliminary data.</text>
</comment>
<evidence type="ECO:0000256" key="6">
    <source>
        <dbReference type="ARBA" id="ARBA00022747"/>
    </source>
</evidence>
<keyword evidence="5" id="KW-0949">S-adenosyl-L-methionine</keyword>
<dbReference type="NCBIfam" id="TIGR00497">
    <property type="entry name" value="hsdM"/>
    <property type="match status" value="1"/>
</dbReference>
<evidence type="ECO:0000256" key="1">
    <source>
        <dbReference type="ARBA" id="ARBA00006594"/>
    </source>
</evidence>
<keyword evidence="8" id="KW-0175">Coiled coil</keyword>
<keyword evidence="4" id="KW-0808">Transferase</keyword>
<feature type="domain" description="N6 adenine-specific DNA methyltransferase N-terminal" evidence="10">
    <location>
        <begin position="10"/>
        <end position="146"/>
    </location>
</feature>
<dbReference type="EMBL" id="PRLD01000014">
    <property type="protein sequence ID" value="RAW56083.1"/>
    <property type="molecule type" value="Genomic_DNA"/>
</dbReference>
<protein>
    <recommendedName>
        <fullName evidence="2">site-specific DNA-methyltransferase (adenine-specific)</fullName>
        <ecNumber evidence="2">2.1.1.72</ecNumber>
    </recommendedName>
</protein>
<evidence type="ECO:0000256" key="3">
    <source>
        <dbReference type="ARBA" id="ARBA00022603"/>
    </source>
</evidence>
<dbReference type="PRINTS" id="PR00507">
    <property type="entry name" value="N12N6MTFRASE"/>
</dbReference>
<name>A0A329U4D9_9FIRM</name>
<dbReference type="InterPro" id="IPR004546">
    <property type="entry name" value="Restrct_endonuc_T1M"/>
</dbReference>
<dbReference type="Pfam" id="PF02384">
    <property type="entry name" value="N6_Mtase"/>
    <property type="match status" value="1"/>
</dbReference>
<dbReference type="SUPFAM" id="SSF53335">
    <property type="entry name" value="S-adenosyl-L-methionine-dependent methyltransferases"/>
    <property type="match status" value="1"/>
</dbReference>
<evidence type="ECO:0000259" key="9">
    <source>
        <dbReference type="Pfam" id="PF02384"/>
    </source>
</evidence>
<evidence type="ECO:0000256" key="8">
    <source>
        <dbReference type="SAM" id="Coils"/>
    </source>
</evidence>
<evidence type="ECO:0000313" key="11">
    <source>
        <dbReference type="EMBL" id="RAW56083.1"/>
    </source>
</evidence>
<dbReference type="GO" id="GO:0032259">
    <property type="term" value="P:methylation"/>
    <property type="evidence" value="ECO:0007669"/>
    <property type="project" value="UniProtKB-KW"/>
</dbReference>
<feature type="coiled-coil region" evidence="8">
    <location>
        <begin position="488"/>
        <end position="515"/>
    </location>
</feature>
<dbReference type="Gene3D" id="1.20.1260.30">
    <property type="match status" value="1"/>
</dbReference>
<evidence type="ECO:0000313" key="12">
    <source>
        <dbReference type="Proteomes" id="UP000251281"/>
    </source>
</evidence>
<evidence type="ECO:0000256" key="4">
    <source>
        <dbReference type="ARBA" id="ARBA00022679"/>
    </source>
</evidence>
<organism evidence="11 12">
    <name type="scientific">Faecalibacterium prausnitzii</name>
    <dbReference type="NCBI Taxonomy" id="853"/>
    <lineage>
        <taxon>Bacteria</taxon>
        <taxon>Bacillati</taxon>
        <taxon>Bacillota</taxon>
        <taxon>Clostridia</taxon>
        <taxon>Eubacteriales</taxon>
        <taxon>Oscillospiraceae</taxon>
        <taxon>Faecalibacterium</taxon>
    </lineage>
</organism>
<dbReference type="Gene3D" id="3.40.50.150">
    <property type="entry name" value="Vaccinia Virus protein VP39"/>
    <property type="match status" value="1"/>
</dbReference>
<dbReference type="EC" id="2.1.1.72" evidence="2"/>
<keyword evidence="6" id="KW-0680">Restriction system</keyword>